<name>A0A7J0DVB6_9ERIC</name>
<sequence length="209" mass="24316">MVLIKHAINDPRGDQPKPYEPQLILRPRYIVHNIIPKAGHYNQVTTMDAFIIYKAAIDESLNLNYIILKEMADVRNHNTRALYYGALLTKVFNHFTVNLRGQRNQGISKGFSMNTIKKGIDFDSSEEERDVEMEYENMHDFASVRVMIPYTQNEGAPVDPNDQEQGQDEDDEMEHVDDDVLMGVHMDLICMECILLKRELRIKREYRLG</sequence>
<organism evidence="2 3">
    <name type="scientific">Actinidia rufa</name>
    <dbReference type="NCBI Taxonomy" id="165716"/>
    <lineage>
        <taxon>Eukaryota</taxon>
        <taxon>Viridiplantae</taxon>
        <taxon>Streptophyta</taxon>
        <taxon>Embryophyta</taxon>
        <taxon>Tracheophyta</taxon>
        <taxon>Spermatophyta</taxon>
        <taxon>Magnoliopsida</taxon>
        <taxon>eudicotyledons</taxon>
        <taxon>Gunneridae</taxon>
        <taxon>Pentapetalae</taxon>
        <taxon>asterids</taxon>
        <taxon>Ericales</taxon>
        <taxon>Actinidiaceae</taxon>
        <taxon>Actinidia</taxon>
    </lineage>
</organism>
<protein>
    <submittedName>
        <fullName evidence="2">Uncharacterized protein</fullName>
    </submittedName>
</protein>
<reference evidence="3" key="1">
    <citation type="submission" date="2019-07" db="EMBL/GenBank/DDBJ databases">
        <title>De Novo Assembly of kiwifruit Actinidia rufa.</title>
        <authorList>
            <person name="Sugita-Konishi S."/>
            <person name="Sato K."/>
            <person name="Mori E."/>
            <person name="Abe Y."/>
            <person name="Kisaki G."/>
            <person name="Hamano K."/>
            <person name="Suezawa K."/>
            <person name="Otani M."/>
            <person name="Fukuda T."/>
            <person name="Manabe T."/>
            <person name="Gomi K."/>
            <person name="Tabuchi M."/>
            <person name="Akimitsu K."/>
            <person name="Kataoka I."/>
        </authorList>
    </citation>
    <scope>NUCLEOTIDE SEQUENCE [LARGE SCALE GENOMIC DNA]</scope>
    <source>
        <strain evidence="3">cv. Fuchu</strain>
    </source>
</reference>
<feature type="compositionally biased region" description="Acidic residues" evidence="1">
    <location>
        <begin position="161"/>
        <end position="173"/>
    </location>
</feature>
<evidence type="ECO:0000256" key="1">
    <source>
        <dbReference type="SAM" id="MobiDB-lite"/>
    </source>
</evidence>
<dbReference type="Proteomes" id="UP000585474">
    <property type="component" value="Unassembled WGS sequence"/>
</dbReference>
<dbReference type="OrthoDB" id="848707at2759"/>
<accession>A0A7J0DVB6</accession>
<proteinExistence type="predicted"/>
<keyword evidence="3" id="KW-1185">Reference proteome</keyword>
<dbReference type="EMBL" id="BJWL01000417">
    <property type="protein sequence ID" value="GFS43266.1"/>
    <property type="molecule type" value="Genomic_DNA"/>
</dbReference>
<evidence type="ECO:0000313" key="3">
    <source>
        <dbReference type="Proteomes" id="UP000585474"/>
    </source>
</evidence>
<dbReference type="AlphaFoldDB" id="A0A7J0DVB6"/>
<feature type="region of interest" description="Disordered" evidence="1">
    <location>
        <begin position="152"/>
        <end position="173"/>
    </location>
</feature>
<evidence type="ECO:0000313" key="2">
    <source>
        <dbReference type="EMBL" id="GFS43266.1"/>
    </source>
</evidence>
<comment type="caution">
    <text evidence="2">The sequence shown here is derived from an EMBL/GenBank/DDBJ whole genome shotgun (WGS) entry which is preliminary data.</text>
</comment>
<gene>
    <name evidence="2" type="ORF">Acr_00g0084460</name>
</gene>